<keyword evidence="3" id="KW-1185">Reference proteome</keyword>
<dbReference type="RefSeq" id="XP_067077632.1">
    <property type="nucleotide sequence ID" value="XM_067221531.1"/>
</dbReference>
<evidence type="ECO:0008006" key="4">
    <source>
        <dbReference type="Google" id="ProtNLM"/>
    </source>
</evidence>
<organism evidence="2 3">
    <name type="scientific">Trypanosoma equiperdum</name>
    <dbReference type="NCBI Taxonomy" id="5694"/>
    <lineage>
        <taxon>Eukaryota</taxon>
        <taxon>Discoba</taxon>
        <taxon>Euglenozoa</taxon>
        <taxon>Kinetoplastea</taxon>
        <taxon>Metakinetoplastina</taxon>
        <taxon>Trypanosomatida</taxon>
        <taxon>Trypanosomatidae</taxon>
        <taxon>Trypanosoma</taxon>
    </lineage>
</organism>
<dbReference type="EMBL" id="CZPT02000501">
    <property type="protein sequence ID" value="SCU66147.1"/>
    <property type="molecule type" value="Genomic_DNA"/>
</dbReference>
<dbReference type="Proteomes" id="UP000195570">
    <property type="component" value="Unassembled WGS sequence"/>
</dbReference>
<dbReference type="VEuPathDB" id="TriTrypDB:TEOVI_000916500"/>
<feature type="transmembrane region" description="Helical" evidence="1">
    <location>
        <begin position="62"/>
        <end position="79"/>
    </location>
</feature>
<evidence type="ECO:0000313" key="2">
    <source>
        <dbReference type="EMBL" id="SCU66147.1"/>
    </source>
</evidence>
<comment type="caution">
    <text evidence="2">The sequence shown here is derived from an EMBL/GenBank/DDBJ whole genome shotgun (WGS) entry which is preliminary data.</text>
</comment>
<keyword evidence="1" id="KW-0472">Membrane</keyword>
<sequence length="140" mass="16536">MRGSTDPANVDQYDSRTYTRKGLATRVVVREKPYVKSRSQRLVDFLRPSMRTGYNVVQGFELAKVMFCVIFPVFMLIYWKSVQRKLPDQWESQLSGLQHRQLKEEAVPEHDTDYFSIIETFQERREKALQKKQREVVGTS</sequence>
<accession>A0A1G4I303</accession>
<dbReference type="GeneID" id="92383099"/>
<evidence type="ECO:0000313" key="3">
    <source>
        <dbReference type="Proteomes" id="UP000195570"/>
    </source>
</evidence>
<reference evidence="2" key="1">
    <citation type="submission" date="2016-09" db="EMBL/GenBank/DDBJ databases">
        <authorList>
            <person name="Hebert L."/>
            <person name="Moumen B."/>
        </authorList>
    </citation>
    <scope>NUCLEOTIDE SEQUENCE [LARGE SCALE GENOMIC DNA]</scope>
    <source>
        <strain evidence="2">OVI</strain>
    </source>
</reference>
<keyword evidence="1" id="KW-1133">Transmembrane helix</keyword>
<dbReference type="AlphaFoldDB" id="A0A1G4I303"/>
<keyword evidence="1" id="KW-0812">Transmembrane</keyword>
<protein>
    <recommendedName>
        <fullName evidence="4">Transmembrane protein</fullName>
    </recommendedName>
</protein>
<gene>
    <name evidence="2" type="ORF">TEOVI_000916500</name>
</gene>
<evidence type="ECO:0000256" key="1">
    <source>
        <dbReference type="SAM" id="Phobius"/>
    </source>
</evidence>
<name>A0A1G4I303_TRYEQ</name>
<proteinExistence type="predicted"/>